<keyword evidence="2" id="KW-1185">Reference proteome</keyword>
<proteinExistence type="predicted"/>
<evidence type="ECO:0000313" key="2">
    <source>
        <dbReference type="Proteomes" id="UP001597338"/>
    </source>
</evidence>
<dbReference type="RefSeq" id="WP_377199356.1">
    <property type="nucleotide sequence ID" value="NZ_JBHUHF010000001.1"/>
</dbReference>
<comment type="caution">
    <text evidence="1">The sequence shown here is derived from an EMBL/GenBank/DDBJ whole genome shotgun (WGS) entry which is preliminary data.</text>
</comment>
<dbReference type="Proteomes" id="UP001597338">
    <property type="component" value="Unassembled WGS sequence"/>
</dbReference>
<sequence length="75" mass="8217">MFGRKAKVDEEALNNLLWLERTLTNSKDSLIAAERHAELIGDDEITEGIKAVSGRLSDAGYAVSCRVEDARAGRL</sequence>
<gene>
    <name evidence="1" type="ORF">ACFSL2_19135</name>
</gene>
<organism evidence="1 2">
    <name type="scientific">Promicromonospora aerolata</name>
    <dbReference type="NCBI Taxonomy" id="195749"/>
    <lineage>
        <taxon>Bacteria</taxon>
        <taxon>Bacillati</taxon>
        <taxon>Actinomycetota</taxon>
        <taxon>Actinomycetes</taxon>
        <taxon>Micrococcales</taxon>
        <taxon>Promicromonosporaceae</taxon>
        <taxon>Promicromonospora</taxon>
    </lineage>
</organism>
<evidence type="ECO:0000313" key="1">
    <source>
        <dbReference type="EMBL" id="MFD2027624.1"/>
    </source>
</evidence>
<protein>
    <submittedName>
        <fullName evidence="1">Uncharacterized protein</fullName>
    </submittedName>
</protein>
<dbReference type="EMBL" id="JBHUHF010000001">
    <property type="protein sequence ID" value="MFD2027624.1"/>
    <property type="molecule type" value="Genomic_DNA"/>
</dbReference>
<reference evidence="2" key="1">
    <citation type="journal article" date="2019" name="Int. J. Syst. Evol. Microbiol.">
        <title>The Global Catalogue of Microorganisms (GCM) 10K type strain sequencing project: providing services to taxonomists for standard genome sequencing and annotation.</title>
        <authorList>
            <consortium name="The Broad Institute Genomics Platform"/>
            <consortium name="The Broad Institute Genome Sequencing Center for Infectious Disease"/>
            <person name="Wu L."/>
            <person name="Ma J."/>
        </authorList>
    </citation>
    <scope>NUCLEOTIDE SEQUENCE [LARGE SCALE GENOMIC DNA]</scope>
    <source>
        <strain evidence="2">CCM 7043</strain>
    </source>
</reference>
<name>A0ABW4VCS4_9MICO</name>
<accession>A0ABW4VCS4</accession>